<keyword evidence="1" id="KW-0732">Signal</keyword>
<dbReference type="OrthoDB" id="5382929at2"/>
<dbReference type="InterPro" id="IPR036709">
    <property type="entry name" value="Autotransporte_beta_dom_sf"/>
</dbReference>
<reference evidence="2 3" key="1">
    <citation type="submission" date="2006-01" db="EMBL/GenBank/DDBJ databases">
        <title>Complete sequence of Anaeromyxobacter dehalogenans 2CP-C.</title>
        <authorList>
            <consortium name="US DOE Joint Genome Institute"/>
            <person name="Copeland A."/>
            <person name="Lucas S."/>
            <person name="Lapidus A."/>
            <person name="Barry K."/>
            <person name="Detter J.C."/>
            <person name="Glavina T."/>
            <person name="Hammon N."/>
            <person name="Israni S."/>
            <person name="Pitluck S."/>
            <person name="Brettin T."/>
            <person name="Bruce D."/>
            <person name="Han C."/>
            <person name="Tapia R."/>
            <person name="Gilna P."/>
            <person name="Kiss H."/>
            <person name="Schmutz J."/>
            <person name="Larimer F."/>
            <person name="Land M."/>
            <person name="Kyrpides N."/>
            <person name="Anderson I."/>
            <person name="Sanford R.A."/>
            <person name="Ritalahti K.M."/>
            <person name="Thomas H.S."/>
            <person name="Kirby J.R."/>
            <person name="Zhulin I.B."/>
            <person name="Loeffler F.E."/>
            <person name="Richardson P."/>
        </authorList>
    </citation>
    <scope>NUCLEOTIDE SEQUENCE [LARGE SCALE GENOMIC DNA]</scope>
    <source>
        <strain evidence="2 3">2CP-C</strain>
    </source>
</reference>
<dbReference type="EMBL" id="CP000251">
    <property type="protein sequence ID" value="ABC83548.1"/>
    <property type="molecule type" value="Genomic_DNA"/>
</dbReference>
<evidence type="ECO:0008006" key="4">
    <source>
        <dbReference type="Google" id="ProtNLM"/>
    </source>
</evidence>
<gene>
    <name evidence="2" type="ordered locus">Adeh_3782</name>
</gene>
<name>Q2IG42_ANADE</name>
<dbReference type="RefSeq" id="WP_011422830.1">
    <property type="nucleotide sequence ID" value="NC_007760.1"/>
</dbReference>
<dbReference type="Proteomes" id="UP000001935">
    <property type="component" value="Chromosome"/>
</dbReference>
<dbReference type="KEGG" id="ade:Adeh_3782"/>
<evidence type="ECO:0000313" key="2">
    <source>
        <dbReference type="EMBL" id="ABC83548.1"/>
    </source>
</evidence>
<proteinExistence type="predicted"/>
<sequence length="219" mass="23263">MRKVLAVGAAIAALAAPAAASAQMSLGVRVGYARALGDVGEGGGQRHAMSDWVDAQLPVQADVMFRVTPALSIGPYLSYGWAWTGGDLQALCREPGVDCSSWALRAGAQALYRLATRGSLSPWLGAGIGYEWIQSTRGLPGDARVNMNGPEWLNLQAGADLAATSGLRIGPFAMASLGRYQTAEARQQWPFPSGRAELADAQRFHGWVQVGIRVQLEQR</sequence>
<feature type="chain" id="PRO_5004210329" description="Outer membrane protein beta-barrel domain-containing protein" evidence="1">
    <location>
        <begin position="23"/>
        <end position="219"/>
    </location>
</feature>
<feature type="signal peptide" evidence="1">
    <location>
        <begin position="1"/>
        <end position="22"/>
    </location>
</feature>
<dbReference type="HOGENOM" id="CLU_092808_0_0_7"/>
<evidence type="ECO:0000313" key="3">
    <source>
        <dbReference type="Proteomes" id="UP000001935"/>
    </source>
</evidence>
<dbReference type="STRING" id="290397.Adeh_3782"/>
<organism evidence="2 3">
    <name type="scientific">Anaeromyxobacter dehalogenans (strain 2CP-C)</name>
    <dbReference type="NCBI Taxonomy" id="290397"/>
    <lineage>
        <taxon>Bacteria</taxon>
        <taxon>Pseudomonadati</taxon>
        <taxon>Myxococcota</taxon>
        <taxon>Myxococcia</taxon>
        <taxon>Myxococcales</taxon>
        <taxon>Cystobacterineae</taxon>
        <taxon>Anaeromyxobacteraceae</taxon>
        <taxon>Anaeromyxobacter</taxon>
    </lineage>
</organism>
<accession>Q2IG42</accession>
<dbReference type="eggNOG" id="COG3047">
    <property type="taxonomic scope" value="Bacteria"/>
</dbReference>
<evidence type="ECO:0000256" key="1">
    <source>
        <dbReference type="SAM" id="SignalP"/>
    </source>
</evidence>
<dbReference type="SUPFAM" id="SSF103515">
    <property type="entry name" value="Autotransporter"/>
    <property type="match status" value="1"/>
</dbReference>
<protein>
    <recommendedName>
        <fullName evidence="4">Outer membrane protein beta-barrel domain-containing protein</fullName>
    </recommendedName>
</protein>
<dbReference type="AlphaFoldDB" id="Q2IG42"/>